<dbReference type="SUPFAM" id="SSF47175">
    <property type="entry name" value="Cytochromes"/>
    <property type="match status" value="1"/>
</dbReference>
<dbReference type="Pfam" id="PF01322">
    <property type="entry name" value="Cytochrom_C_2"/>
    <property type="match status" value="1"/>
</dbReference>
<dbReference type="PROSITE" id="PS51257">
    <property type="entry name" value="PROKAR_LIPOPROTEIN"/>
    <property type="match status" value="1"/>
</dbReference>
<keyword evidence="3" id="KW-1185">Reference proteome</keyword>
<dbReference type="Gene3D" id="1.20.120.10">
    <property type="entry name" value="Cytochrome c/b562"/>
    <property type="match status" value="1"/>
</dbReference>
<dbReference type="PROSITE" id="PS51009">
    <property type="entry name" value="CYTCII"/>
    <property type="match status" value="1"/>
</dbReference>
<dbReference type="GO" id="GO:0009055">
    <property type="term" value="F:electron transfer activity"/>
    <property type="evidence" value="ECO:0007669"/>
    <property type="project" value="InterPro"/>
</dbReference>
<dbReference type="GO" id="GO:0020037">
    <property type="term" value="F:heme binding"/>
    <property type="evidence" value="ECO:0007669"/>
    <property type="project" value="InterPro"/>
</dbReference>
<dbReference type="AlphaFoldDB" id="A0A1T4W0Q6"/>
<dbReference type="EMBL" id="FUXU01000134">
    <property type="protein sequence ID" value="SKA70729.1"/>
    <property type="molecule type" value="Genomic_DNA"/>
</dbReference>
<evidence type="ECO:0000256" key="1">
    <source>
        <dbReference type="SAM" id="SignalP"/>
    </source>
</evidence>
<dbReference type="OrthoDB" id="5815156at2"/>
<name>A0A1T4W0Q6_9GAMM</name>
<proteinExistence type="predicted"/>
<dbReference type="Proteomes" id="UP000190162">
    <property type="component" value="Unassembled WGS sequence"/>
</dbReference>
<dbReference type="InterPro" id="IPR002321">
    <property type="entry name" value="Cyt_c_II"/>
</dbReference>
<dbReference type="InterPro" id="IPR010980">
    <property type="entry name" value="Cyt_c/b562"/>
</dbReference>
<reference evidence="3" key="1">
    <citation type="submission" date="2017-02" db="EMBL/GenBank/DDBJ databases">
        <authorList>
            <person name="Varghese N."/>
            <person name="Submissions S."/>
        </authorList>
    </citation>
    <scope>NUCLEOTIDE SEQUENCE [LARGE SCALE GENOMIC DNA]</scope>
    <source>
        <strain evidence="3">DSM 22720</strain>
    </source>
</reference>
<feature type="chain" id="PRO_5012865992" evidence="1">
    <location>
        <begin position="27"/>
        <end position="151"/>
    </location>
</feature>
<protein>
    <submittedName>
        <fullName evidence="2">Cytochrome c556</fullName>
    </submittedName>
</protein>
<dbReference type="GO" id="GO:0005506">
    <property type="term" value="F:iron ion binding"/>
    <property type="evidence" value="ECO:0007669"/>
    <property type="project" value="InterPro"/>
</dbReference>
<organism evidence="2 3">
    <name type="scientific">Enterovibrio nigricans DSM 22720</name>
    <dbReference type="NCBI Taxonomy" id="1121868"/>
    <lineage>
        <taxon>Bacteria</taxon>
        <taxon>Pseudomonadati</taxon>
        <taxon>Pseudomonadota</taxon>
        <taxon>Gammaproteobacteria</taxon>
        <taxon>Vibrionales</taxon>
        <taxon>Vibrionaceae</taxon>
        <taxon>Enterovibrio</taxon>
    </lineage>
</organism>
<evidence type="ECO:0000313" key="3">
    <source>
        <dbReference type="Proteomes" id="UP000190162"/>
    </source>
</evidence>
<gene>
    <name evidence="2" type="ORF">SAMN02745132_04617</name>
</gene>
<feature type="signal peptide" evidence="1">
    <location>
        <begin position="1"/>
        <end position="26"/>
    </location>
</feature>
<evidence type="ECO:0000313" key="2">
    <source>
        <dbReference type="EMBL" id="SKA70729.1"/>
    </source>
</evidence>
<sequence length="151" mass="16871">MNRLMKNISFLSLGVAACLSVDVASAADFSSKIETRQGEFLSMADNLRTMKKLEDGRDSDWEQIKTLALENTKIMVELPTLFPEGSVEGSKSKATVWSKWDKFESGLHSLKQNYEAMVIAANEQDAKALKSAIKSADRSCKSCHRSFKTKW</sequence>
<accession>A0A1T4W0Q6</accession>
<dbReference type="GO" id="GO:0022900">
    <property type="term" value="P:electron transport chain"/>
    <property type="evidence" value="ECO:0007669"/>
    <property type="project" value="InterPro"/>
</dbReference>
<keyword evidence="1" id="KW-0732">Signal</keyword>